<evidence type="ECO:0000256" key="5">
    <source>
        <dbReference type="ARBA" id="ARBA00022989"/>
    </source>
</evidence>
<dbReference type="Pfam" id="PF02442">
    <property type="entry name" value="L1R_F9L"/>
    <property type="match status" value="1"/>
</dbReference>
<name>A0A2C9DSY8_9POXV</name>
<dbReference type="EMBL" id="MF467281">
    <property type="protein sequence ID" value="ATI21121.1"/>
    <property type="molecule type" value="Genomic_DNA"/>
</dbReference>
<evidence type="ECO:0000313" key="13">
    <source>
        <dbReference type="Proteomes" id="UP000318205"/>
    </source>
</evidence>
<keyword evidence="3" id="KW-0261">Viral envelope protein</keyword>
<feature type="transmembrane region" description="Helical" evidence="9">
    <location>
        <begin position="178"/>
        <end position="198"/>
    </location>
</feature>
<dbReference type="Proteomes" id="UP000318205">
    <property type="component" value="Segment"/>
</dbReference>
<evidence type="ECO:0000256" key="4">
    <source>
        <dbReference type="ARBA" id="ARBA00022921"/>
    </source>
</evidence>
<dbReference type="EMBL" id="MF661791">
    <property type="protein sequence ID" value="ATX75021.1"/>
    <property type="molecule type" value="Genomic_DNA"/>
</dbReference>
<comment type="subcellular location">
    <subcellularLocation>
        <location evidence="1">Virion membrane</location>
        <topology evidence="1">Single-pass membrane protein</topology>
    </subcellularLocation>
</comment>
<evidence type="ECO:0000256" key="7">
    <source>
        <dbReference type="ARBA" id="ARBA00023157"/>
    </source>
</evidence>
<evidence type="ECO:0000256" key="3">
    <source>
        <dbReference type="ARBA" id="ARBA00022879"/>
    </source>
</evidence>
<evidence type="ECO:0000256" key="2">
    <source>
        <dbReference type="ARBA" id="ARBA00022692"/>
    </source>
</evidence>
<reference evidence="11" key="3">
    <citation type="submission" date="2018-08" db="EMBL/GenBank/DDBJ databases">
        <authorList>
            <person name="Ferrada E.E."/>
            <person name="Latorre B.A."/>
        </authorList>
    </citation>
    <scope>NUCLEOTIDE SEQUENCE</scope>
    <source>
        <strain evidence="11">NSW</strain>
    </source>
</reference>
<protein>
    <submittedName>
        <fullName evidence="10">S-S bond formation pathway protein substrate</fullName>
    </submittedName>
</protein>
<reference evidence="11 12" key="1">
    <citation type="journal article" date="2017" name="Sci. Rep.">
        <title>Molecular and microscopic characterization of a novel Eastern grey kangaroopox virus genome directly from a clinical sample.</title>
        <authorList>
            <person name="Sarker S."/>
            <person name="Roberts H.K."/>
            <person name="Tidd N."/>
            <person name="Ault S."/>
            <person name="Ladmore G."/>
            <person name="Peters A."/>
            <person name="Forwood J.K."/>
            <person name="Helbig K."/>
            <person name="Raidal S.R."/>
        </authorList>
    </citation>
    <scope>NUCLEOTIDE SEQUENCE [LARGE SCALE GENOMIC DNA]</scope>
    <source>
        <strain evidence="11 12">NSW</strain>
    </source>
</reference>
<evidence type="ECO:0000313" key="11">
    <source>
        <dbReference type="EMBL" id="ATX75021.1"/>
    </source>
</evidence>
<comment type="function">
    <text evidence="8">Component of the entry fusion complex (EFC), which consists of 11 proteins. During cell infection, this complex mediates entry of the virion core into the host cytoplasm by a two-step mechanism consisting of lipid mixing of the viral and cellular membranes and subsequent pore formation.</text>
</comment>
<keyword evidence="6 9" id="KW-0472">Membrane</keyword>
<proteinExistence type="predicted"/>
<evidence type="ECO:0000313" key="10">
    <source>
        <dbReference type="EMBL" id="ATI21121.1"/>
    </source>
</evidence>
<dbReference type="GO" id="GO:0019031">
    <property type="term" value="C:viral envelope"/>
    <property type="evidence" value="ECO:0007669"/>
    <property type="project" value="UniProtKB-KW"/>
</dbReference>
<evidence type="ECO:0000256" key="1">
    <source>
        <dbReference type="ARBA" id="ARBA00004381"/>
    </source>
</evidence>
<organism evidence="10 13">
    <name type="scientific">Eastern grey kangaroopox virus</name>
    <dbReference type="NCBI Taxonomy" id="2042482"/>
    <lineage>
        <taxon>Viruses</taxon>
        <taxon>Varidnaviria</taxon>
        <taxon>Bamfordvirae</taxon>
        <taxon>Nucleocytoviricota</taxon>
        <taxon>Pokkesviricetes</taxon>
        <taxon>Chitovirales</taxon>
        <taxon>Poxviridae</taxon>
        <taxon>Chordopoxvirinae</taxon>
        <taxon>Macropopoxvirus</taxon>
        <taxon>Macropopoxvirus mgiganteuspox</taxon>
        <taxon>Eastern kangaroopox virus</taxon>
    </lineage>
</organism>
<evidence type="ECO:0000313" key="12">
    <source>
        <dbReference type="Proteomes" id="UP000318014"/>
    </source>
</evidence>
<evidence type="ECO:0000256" key="6">
    <source>
        <dbReference type="ARBA" id="ARBA00023136"/>
    </source>
</evidence>
<keyword evidence="13" id="KW-1185">Reference proteome</keyword>
<keyword evidence="4" id="KW-0426">Late protein</keyword>
<reference evidence="10 13" key="2">
    <citation type="journal article" date="2017" name="Virus Res.">
        <title>Complete genomic characterisation of two novel poxviruses (WKPV and EKPV) from western and eastern grey kangaroos.</title>
        <authorList>
            <person name="Bennett M."/>
            <person name="Tu S.L."/>
            <person name="Upton C."/>
            <person name="McArtor C."/>
            <person name="Gillett A."/>
            <person name="Laird T."/>
            <person name="O'Dea M."/>
        </authorList>
    </citation>
    <scope>NUCLEOTIDE SEQUENCE [LARGE SCALE GENOMIC DNA]</scope>
    <source>
        <strain evidence="10">Sunshine Coast</strain>
    </source>
</reference>
<dbReference type="InterPro" id="IPR003472">
    <property type="entry name" value="Virion_mem_poxvirus_L1"/>
</dbReference>
<dbReference type="GO" id="GO:0055036">
    <property type="term" value="C:virion membrane"/>
    <property type="evidence" value="ECO:0007669"/>
    <property type="project" value="UniProtKB-SubCell"/>
</dbReference>
<evidence type="ECO:0000256" key="9">
    <source>
        <dbReference type="SAM" id="Phobius"/>
    </source>
</evidence>
<accession>A0A2C9DSY8</accession>
<sequence>MTTRTVDNLYDVFATRFLEKLSLHSEAGYVNCAIHIGEITGRMRNCHVSVINACNNNETLSFQLLLEAFAETVHDLPSGLRTQLERDADIDIDAFLRGERTALERHCTAYSALTQHIDLQSLHLGSCSAPDGETIDLRVVNSGSAMANCGTARVLGSLARTRRNVPVDNRVPLQPVRIGWLIGTAVVILVLLAAVGAARRPTRLRYVYGVDTRKIFRP</sequence>
<keyword evidence="2 9" id="KW-0812">Transmembrane</keyword>
<keyword evidence="7" id="KW-1015">Disulfide bond</keyword>
<gene>
    <name evidence="11" type="ORF">EKPV-NSW-ORF038</name>
</gene>
<keyword evidence="5 9" id="KW-1133">Transmembrane helix</keyword>
<dbReference type="Proteomes" id="UP000318014">
    <property type="component" value="Genome"/>
</dbReference>
<keyword evidence="3" id="KW-0946">Virion</keyword>
<evidence type="ECO:0000256" key="8">
    <source>
        <dbReference type="ARBA" id="ARBA00034668"/>
    </source>
</evidence>